<dbReference type="Gene3D" id="3.30.70.1950">
    <property type="match status" value="1"/>
</dbReference>
<dbReference type="Proteomes" id="UP001148125">
    <property type="component" value="Unassembled WGS sequence"/>
</dbReference>
<reference evidence="4" key="1">
    <citation type="submission" date="2024-05" db="EMBL/GenBank/DDBJ databases">
        <title>Alkalihalobacillus sp. strain MEB203 novel alkaliphilic bacterium from Lonar Lake, India.</title>
        <authorList>
            <person name="Joshi A."/>
            <person name="Thite S."/>
            <person name="Mengade P."/>
        </authorList>
    </citation>
    <scope>NUCLEOTIDE SEQUENCE</scope>
    <source>
        <strain evidence="4">MEB 203</strain>
    </source>
</reference>
<comment type="subunit">
    <text evidence="2 3">Homodimer.</text>
</comment>
<sequence>MRLERLTMDKIKIFLTFDDLKERGMTKEDLWMDGPKVHDLFREMMSEADDELGFKADGPVAVEVFVMPAQGMVIIVTKGSRDDEEFEDDYDDGYIEMKVTLDESDEVFYEFDTFEDVIALSSRLYPFGVVGGTLYSYDNKFYLKFEEYDLIGVDDDSFIALLSEFGNPSTITTYRIAEYGKELMKVEAIYRTYHTFVNRPKC</sequence>
<comment type="domain">
    <text evidence="3">The N-terminal domain has binding sites for ComK and probably for unfolded/aggregated proteins; the C-terminal domain interacts with ClpC.</text>
</comment>
<comment type="similarity">
    <text evidence="1 3">Belongs to the MecA family.</text>
</comment>
<evidence type="ECO:0000256" key="1">
    <source>
        <dbReference type="ARBA" id="ARBA00005397"/>
    </source>
</evidence>
<comment type="caution">
    <text evidence="4">The sequence shown here is derived from an EMBL/GenBank/DDBJ whole genome shotgun (WGS) entry which is preliminary data.</text>
</comment>
<proteinExistence type="inferred from homology"/>
<dbReference type="PANTHER" id="PTHR39161:SF2">
    <property type="entry name" value="ADAPTER PROTEIN MECA 2"/>
    <property type="match status" value="1"/>
</dbReference>
<dbReference type="HAMAP" id="MF_01124">
    <property type="entry name" value="MecA"/>
    <property type="match status" value="1"/>
</dbReference>
<dbReference type="RefSeq" id="WP_275116591.1">
    <property type="nucleotide sequence ID" value="NZ_JAOTPO010000001.1"/>
</dbReference>
<dbReference type="InterPro" id="IPR038471">
    <property type="entry name" value="MecA_C_sf"/>
</dbReference>
<evidence type="ECO:0000313" key="4">
    <source>
        <dbReference type="EMBL" id="MDE5411963.1"/>
    </source>
</evidence>
<protein>
    <recommendedName>
        <fullName evidence="3">Adapter protein MecA</fullName>
    </recommendedName>
</protein>
<keyword evidence="3" id="KW-0178">Competence</keyword>
<accession>A0ABT5V924</accession>
<dbReference type="PANTHER" id="PTHR39161">
    <property type="entry name" value="ADAPTER PROTEIN MECA"/>
    <property type="match status" value="1"/>
</dbReference>
<organism evidence="4 5">
    <name type="scientific">Alkalihalobacterium chitinilyticum</name>
    <dbReference type="NCBI Taxonomy" id="2980103"/>
    <lineage>
        <taxon>Bacteria</taxon>
        <taxon>Bacillati</taxon>
        <taxon>Bacillota</taxon>
        <taxon>Bacilli</taxon>
        <taxon>Bacillales</taxon>
        <taxon>Bacillaceae</taxon>
        <taxon>Alkalihalobacterium</taxon>
    </lineage>
</organism>
<evidence type="ECO:0000313" key="5">
    <source>
        <dbReference type="Proteomes" id="UP001148125"/>
    </source>
</evidence>
<evidence type="ECO:0000256" key="3">
    <source>
        <dbReference type="HAMAP-Rule" id="MF_01124"/>
    </source>
</evidence>
<name>A0ABT5V924_9BACI</name>
<gene>
    <name evidence="3" type="primary">mecA</name>
    <name evidence="4" type="ORF">N7Z68_01020</name>
</gene>
<evidence type="ECO:0000256" key="2">
    <source>
        <dbReference type="ARBA" id="ARBA00011738"/>
    </source>
</evidence>
<dbReference type="Pfam" id="PF05389">
    <property type="entry name" value="MecA"/>
    <property type="match status" value="1"/>
</dbReference>
<keyword evidence="5" id="KW-1185">Reference proteome</keyword>
<dbReference type="EMBL" id="JAOTPO010000001">
    <property type="protein sequence ID" value="MDE5411963.1"/>
    <property type="molecule type" value="Genomic_DNA"/>
</dbReference>
<dbReference type="PIRSF" id="PIRSF029008">
    <property type="entry name" value="MecA"/>
    <property type="match status" value="1"/>
</dbReference>
<keyword evidence="3" id="KW-0749">Sporulation</keyword>
<comment type="function">
    <text evidence="3">Enables the recognition and targeting of unfolded and aggregated proteins to the ClpC protease or to other proteins involved in proteolysis. Acts negatively in the development of competence by binding ComK and recruiting it to the ClpCP protease. When overexpressed, inhibits sporulation. Also involved in Spx degradation by ClpC.</text>
</comment>
<dbReference type="InterPro" id="IPR008681">
    <property type="entry name" value="Neg-reg_MecA"/>
</dbReference>
<dbReference type="NCBIfam" id="NF002781">
    <property type="entry name" value="PRK02899.1"/>
    <property type="match status" value="1"/>
</dbReference>